<dbReference type="SUPFAM" id="SSF63825">
    <property type="entry name" value="YWTD domain"/>
    <property type="match status" value="1"/>
</dbReference>
<evidence type="ECO:0000313" key="2">
    <source>
        <dbReference type="EMBL" id="KKQ64772.1"/>
    </source>
</evidence>
<protein>
    <submittedName>
        <fullName evidence="2">Uncharacterized protein</fullName>
    </submittedName>
</protein>
<name>A0A0G0JDJ4_9BACT</name>
<keyword evidence="1" id="KW-1133">Transmembrane helix</keyword>
<comment type="caution">
    <text evidence="2">The sequence shown here is derived from an EMBL/GenBank/DDBJ whole genome shotgun (WGS) entry which is preliminary data.</text>
</comment>
<evidence type="ECO:0000313" key="3">
    <source>
        <dbReference type="Proteomes" id="UP000034235"/>
    </source>
</evidence>
<feature type="non-terminal residue" evidence="2">
    <location>
        <position position="1"/>
    </location>
</feature>
<keyword evidence="1" id="KW-0812">Transmembrane</keyword>
<organism evidence="2 3">
    <name type="scientific">Candidatus Daviesbacteria bacterium GW2011_GWA2_38_24</name>
    <dbReference type="NCBI Taxonomy" id="1618422"/>
    <lineage>
        <taxon>Bacteria</taxon>
        <taxon>Candidatus Daviesiibacteriota</taxon>
    </lineage>
</organism>
<accession>A0A0G0JDJ4</accession>
<feature type="transmembrane region" description="Helical" evidence="1">
    <location>
        <begin position="98"/>
        <end position="118"/>
    </location>
</feature>
<keyword evidence="1" id="KW-0472">Membrane</keyword>
<gene>
    <name evidence="2" type="ORF">US86_C0016G0001</name>
</gene>
<dbReference type="Proteomes" id="UP000034235">
    <property type="component" value="Unassembled WGS sequence"/>
</dbReference>
<sequence>IEENDIFIFTFNKFMGLLGEESGLNKRFDHRPISEIIDEITPDLQAQDDQGTATLFLQLKKIEEEEKPVNDFFEQPEKKAFVFSLKNFYQQFGQQKTLTFIVVFILGVILFWSVGLGYRRRSQENNQKKINLTKDLISQKLDQAEQVAFLNMPSALGLIADSKAEVEKLKKETRLRQNFGGQVGKLEKIITDSENKILKKEEKKYTEIFDLTVDNKNVKGNKLYLNKDKLLILDKDNGILFNLSLDKKSLDKDQSSEIKKSSLIALFEEKKYFYVEGVGVYQVVDGKVKKIIGNDKDWGKIIDLAVFNGNIYLLDQEKDEIYKYLVTDSGFSTKNSYFQSGQAIDLSVINSLAIDGSIYLAGDSVMVKYTSGLRDEFKVNLPDDKVNMKKIFTSRDLEKVYGWDKDKGAVYVMGKNGDYQEQVNSKILSQASDIVVYKNSIFILQGSKIYKIE</sequence>
<proteinExistence type="predicted"/>
<reference evidence="2 3" key="1">
    <citation type="journal article" date="2015" name="Nature">
        <title>rRNA introns, odd ribosomes, and small enigmatic genomes across a large radiation of phyla.</title>
        <authorList>
            <person name="Brown C.T."/>
            <person name="Hug L.A."/>
            <person name="Thomas B.C."/>
            <person name="Sharon I."/>
            <person name="Castelle C.J."/>
            <person name="Singh A."/>
            <person name="Wilkins M.J."/>
            <person name="Williams K.H."/>
            <person name="Banfield J.F."/>
        </authorList>
    </citation>
    <scope>NUCLEOTIDE SEQUENCE [LARGE SCALE GENOMIC DNA]</scope>
</reference>
<dbReference type="EMBL" id="LBUP01000016">
    <property type="protein sequence ID" value="KKQ64772.1"/>
    <property type="molecule type" value="Genomic_DNA"/>
</dbReference>
<dbReference type="AlphaFoldDB" id="A0A0G0JDJ4"/>
<evidence type="ECO:0000256" key="1">
    <source>
        <dbReference type="SAM" id="Phobius"/>
    </source>
</evidence>